<dbReference type="InterPro" id="IPR050832">
    <property type="entry name" value="Bact_Acetyltransf"/>
</dbReference>
<dbReference type="PANTHER" id="PTHR43877">
    <property type="entry name" value="AMINOALKYLPHOSPHONATE N-ACETYLTRANSFERASE-RELATED-RELATED"/>
    <property type="match status" value="1"/>
</dbReference>
<keyword evidence="1 4" id="KW-0808">Transferase</keyword>
<dbReference type="InterPro" id="IPR000182">
    <property type="entry name" value="GNAT_dom"/>
</dbReference>
<evidence type="ECO:0000313" key="4">
    <source>
        <dbReference type="EMBL" id="MFB9327831.1"/>
    </source>
</evidence>
<accession>A0ABV5KRK6</accession>
<dbReference type="Gene3D" id="3.40.630.30">
    <property type="match status" value="1"/>
</dbReference>
<dbReference type="PANTHER" id="PTHR43877:SF2">
    <property type="entry name" value="AMINOALKYLPHOSPHONATE N-ACETYLTRANSFERASE-RELATED"/>
    <property type="match status" value="1"/>
</dbReference>
<organism evidence="4 5">
    <name type="scientific">Paenibacillus aurantiacus</name>
    <dbReference type="NCBI Taxonomy" id="1936118"/>
    <lineage>
        <taxon>Bacteria</taxon>
        <taxon>Bacillati</taxon>
        <taxon>Bacillota</taxon>
        <taxon>Bacilli</taxon>
        <taxon>Bacillales</taxon>
        <taxon>Paenibacillaceae</taxon>
        <taxon>Paenibacillus</taxon>
    </lineage>
</organism>
<dbReference type="EC" id="2.3.1.-" evidence="4"/>
<dbReference type="Pfam" id="PF00583">
    <property type="entry name" value="Acetyltransf_1"/>
    <property type="match status" value="1"/>
</dbReference>
<keyword evidence="5" id="KW-1185">Reference proteome</keyword>
<reference evidence="4 5" key="1">
    <citation type="submission" date="2024-09" db="EMBL/GenBank/DDBJ databases">
        <authorList>
            <person name="Sun Q."/>
            <person name="Mori K."/>
        </authorList>
    </citation>
    <scope>NUCLEOTIDE SEQUENCE [LARGE SCALE GENOMIC DNA]</scope>
    <source>
        <strain evidence="4 5">TISTR 2452</strain>
    </source>
</reference>
<sequence length="153" mass="16702">MTIQFSAFDITLPQNAQQVKALQQASYPLEAKLLGLDSIPPMHDTEESLIACGEQFIGCFEGERLVGAVSYKLEANTLDIHRMMVHPERMRRGIAQSLIQEALSTPGAAQAIIATGTANTPAVRLYEKNGFTETERVAIAPGVTITRFEKALN</sequence>
<name>A0ABV5KRK6_9BACL</name>
<proteinExistence type="predicted"/>
<comment type="caution">
    <text evidence="4">The sequence shown here is derived from an EMBL/GenBank/DDBJ whole genome shotgun (WGS) entry which is preliminary data.</text>
</comment>
<evidence type="ECO:0000313" key="5">
    <source>
        <dbReference type="Proteomes" id="UP001589747"/>
    </source>
</evidence>
<gene>
    <name evidence="4" type="ORF">ACFFSY_18040</name>
</gene>
<dbReference type="Proteomes" id="UP001589747">
    <property type="component" value="Unassembled WGS sequence"/>
</dbReference>
<evidence type="ECO:0000256" key="1">
    <source>
        <dbReference type="ARBA" id="ARBA00022679"/>
    </source>
</evidence>
<keyword evidence="2 4" id="KW-0012">Acyltransferase</keyword>
<feature type="domain" description="N-acetyltransferase" evidence="3">
    <location>
        <begin position="3"/>
        <end position="153"/>
    </location>
</feature>
<dbReference type="CDD" id="cd04301">
    <property type="entry name" value="NAT_SF"/>
    <property type="match status" value="1"/>
</dbReference>
<evidence type="ECO:0000256" key="2">
    <source>
        <dbReference type="ARBA" id="ARBA00023315"/>
    </source>
</evidence>
<dbReference type="RefSeq" id="WP_377496549.1">
    <property type="nucleotide sequence ID" value="NZ_JBHMDO010000031.1"/>
</dbReference>
<protein>
    <submittedName>
        <fullName evidence="4">GNAT family N-acetyltransferase</fullName>
        <ecNumber evidence="4">2.3.1.-</ecNumber>
    </submittedName>
</protein>
<dbReference type="InterPro" id="IPR016181">
    <property type="entry name" value="Acyl_CoA_acyltransferase"/>
</dbReference>
<dbReference type="EMBL" id="JBHMDO010000031">
    <property type="protein sequence ID" value="MFB9327831.1"/>
    <property type="molecule type" value="Genomic_DNA"/>
</dbReference>
<dbReference type="PROSITE" id="PS51186">
    <property type="entry name" value="GNAT"/>
    <property type="match status" value="1"/>
</dbReference>
<dbReference type="SUPFAM" id="SSF55729">
    <property type="entry name" value="Acyl-CoA N-acyltransferases (Nat)"/>
    <property type="match status" value="1"/>
</dbReference>
<evidence type="ECO:0000259" key="3">
    <source>
        <dbReference type="PROSITE" id="PS51186"/>
    </source>
</evidence>
<dbReference type="GO" id="GO:0016746">
    <property type="term" value="F:acyltransferase activity"/>
    <property type="evidence" value="ECO:0007669"/>
    <property type="project" value="UniProtKB-KW"/>
</dbReference>